<evidence type="ECO:0000313" key="9">
    <source>
        <dbReference type="EMBL" id="MFC3763687.1"/>
    </source>
</evidence>
<evidence type="ECO:0000256" key="3">
    <source>
        <dbReference type="ARBA" id="ARBA00022475"/>
    </source>
</evidence>
<accession>A0ABV7YFG9</accession>
<dbReference type="InterPro" id="IPR000515">
    <property type="entry name" value="MetI-like"/>
</dbReference>
<feature type="domain" description="ABC transmembrane type-1" evidence="8">
    <location>
        <begin position="73"/>
        <end position="263"/>
    </location>
</feature>
<dbReference type="Proteomes" id="UP001595699">
    <property type="component" value="Unassembled WGS sequence"/>
</dbReference>
<evidence type="ECO:0000259" key="8">
    <source>
        <dbReference type="PROSITE" id="PS50928"/>
    </source>
</evidence>
<feature type="transmembrane region" description="Helical" evidence="7">
    <location>
        <begin position="238"/>
        <end position="263"/>
    </location>
</feature>
<comment type="caution">
    <text evidence="9">The sequence shown here is derived from an EMBL/GenBank/DDBJ whole genome shotgun (WGS) entry which is preliminary data.</text>
</comment>
<keyword evidence="5 7" id="KW-1133">Transmembrane helix</keyword>
<feature type="transmembrane region" description="Helical" evidence="7">
    <location>
        <begin position="12"/>
        <end position="36"/>
    </location>
</feature>
<dbReference type="CDD" id="cd06261">
    <property type="entry name" value="TM_PBP2"/>
    <property type="match status" value="1"/>
</dbReference>
<dbReference type="PROSITE" id="PS50928">
    <property type="entry name" value="ABC_TM1"/>
    <property type="match status" value="1"/>
</dbReference>
<feature type="transmembrane region" description="Helical" evidence="7">
    <location>
        <begin position="108"/>
        <end position="132"/>
    </location>
</feature>
<evidence type="ECO:0000256" key="5">
    <source>
        <dbReference type="ARBA" id="ARBA00022989"/>
    </source>
</evidence>
<evidence type="ECO:0000256" key="7">
    <source>
        <dbReference type="RuleBase" id="RU363032"/>
    </source>
</evidence>
<evidence type="ECO:0000256" key="2">
    <source>
        <dbReference type="ARBA" id="ARBA00022448"/>
    </source>
</evidence>
<evidence type="ECO:0000256" key="1">
    <source>
        <dbReference type="ARBA" id="ARBA00004651"/>
    </source>
</evidence>
<feature type="transmembrane region" description="Helical" evidence="7">
    <location>
        <begin position="184"/>
        <end position="206"/>
    </location>
</feature>
<keyword evidence="2 7" id="KW-0813">Transport</keyword>
<dbReference type="SUPFAM" id="SSF161098">
    <property type="entry name" value="MetI-like"/>
    <property type="match status" value="1"/>
</dbReference>
<evidence type="ECO:0000313" key="10">
    <source>
        <dbReference type="Proteomes" id="UP001595699"/>
    </source>
</evidence>
<protein>
    <submittedName>
        <fullName evidence="9">Carbohydrate ABC transporter permease</fullName>
    </submittedName>
</protein>
<keyword evidence="4 7" id="KW-0812">Transmembrane</keyword>
<evidence type="ECO:0000256" key="4">
    <source>
        <dbReference type="ARBA" id="ARBA00022692"/>
    </source>
</evidence>
<dbReference type="Gene3D" id="1.10.3720.10">
    <property type="entry name" value="MetI-like"/>
    <property type="match status" value="1"/>
</dbReference>
<comment type="subcellular location">
    <subcellularLocation>
        <location evidence="1 7">Cell membrane</location>
        <topology evidence="1 7">Multi-pass membrane protein</topology>
    </subcellularLocation>
</comment>
<dbReference type="InterPro" id="IPR035906">
    <property type="entry name" value="MetI-like_sf"/>
</dbReference>
<reference evidence="10" key="1">
    <citation type="journal article" date="2019" name="Int. J. Syst. Evol. Microbiol.">
        <title>The Global Catalogue of Microorganisms (GCM) 10K type strain sequencing project: providing services to taxonomists for standard genome sequencing and annotation.</title>
        <authorList>
            <consortium name="The Broad Institute Genomics Platform"/>
            <consortium name="The Broad Institute Genome Sequencing Center for Infectious Disease"/>
            <person name="Wu L."/>
            <person name="Ma J."/>
        </authorList>
    </citation>
    <scope>NUCLEOTIDE SEQUENCE [LARGE SCALE GENOMIC DNA]</scope>
    <source>
        <strain evidence="10">CGMCC 4.7241</strain>
    </source>
</reference>
<dbReference type="Pfam" id="PF00528">
    <property type="entry name" value="BPD_transp_1"/>
    <property type="match status" value="1"/>
</dbReference>
<keyword evidence="3" id="KW-1003">Cell membrane</keyword>
<dbReference type="PANTHER" id="PTHR43744">
    <property type="entry name" value="ABC TRANSPORTER PERMEASE PROTEIN MG189-RELATED-RELATED"/>
    <property type="match status" value="1"/>
</dbReference>
<organism evidence="9 10">
    <name type="scientific">Tenggerimyces flavus</name>
    <dbReference type="NCBI Taxonomy" id="1708749"/>
    <lineage>
        <taxon>Bacteria</taxon>
        <taxon>Bacillati</taxon>
        <taxon>Actinomycetota</taxon>
        <taxon>Actinomycetes</taxon>
        <taxon>Propionibacteriales</taxon>
        <taxon>Nocardioidaceae</taxon>
        <taxon>Tenggerimyces</taxon>
    </lineage>
</organism>
<proteinExistence type="inferred from homology"/>
<feature type="transmembrane region" description="Helical" evidence="7">
    <location>
        <begin position="80"/>
        <end position="101"/>
    </location>
</feature>
<gene>
    <name evidence="9" type="ORF">ACFOUW_22810</name>
</gene>
<dbReference type="PANTHER" id="PTHR43744:SF12">
    <property type="entry name" value="ABC TRANSPORTER PERMEASE PROTEIN MG189-RELATED"/>
    <property type="match status" value="1"/>
</dbReference>
<keyword evidence="6 7" id="KW-0472">Membrane</keyword>
<dbReference type="EMBL" id="JBHRZH010000020">
    <property type="protein sequence ID" value="MFC3763687.1"/>
    <property type="molecule type" value="Genomic_DNA"/>
</dbReference>
<comment type="similarity">
    <text evidence="7">Belongs to the binding-protein-dependent transport system permease family.</text>
</comment>
<sequence length="278" mass="31327">MAERRRRFSVVLDIVTYVLMIGLALVFILPLVWMVASSLKEEGQVLTVPPTLWPTVPQWTNYLQVFEIIPVFFWNSVKLAAINVVGLLIVASLAGFAFGRLRFPGRDLLFLLVLATAMIPGIAYLIPQYLVFRQIGWIDTQLPLWVPRVFTPVFATFLMRQFFKSLPQELDDAARVDGAGTFTIFWRIMLPQTTPALAAIAIFTFLDSWNDLFGPLIYINSEELQTLPVALAQFQNEYFTQITLLMAGATVAVLPVILVYIVAQKYFIQGITMTGLKG</sequence>
<name>A0ABV7YFG9_9ACTN</name>
<evidence type="ECO:0000256" key="6">
    <source>
        <dbReference type="ARBA" id="ARBA00023136"/>
    </source>
</evidence>
<dbReference type="RefSeq" id="WP_205118562.1">
    <property type="nucleotide sequence ID" value="NZ_JAFBCM010000001.1"/>
</dbReference>
<keyword evidence="10" id="KW-1185">Reference proteome</keyword>
<feature type="transmembrane region" description="Helical" evidence="7">
    <location>
        <begin position="144"/>
        <end position="163"/>
    </location>
</feature>